<gene>
    <name evidence="13" type="ORF">SAMN05660235_01479</name>
</gene>
<feature type="domain" description="PASTA" evidence="12">
    <location>
        <begin position="416"/>
        <end position="483"/>
    </location>
</feature>
<reference evidence="14" key="1">
    <citation type="submission" date="2016-10" db="EMBL/GenBank/DDBJ databases">
        <authorList>
            <person name="Varghese N."/>
            <person name="Submissions S."/>
        </authorList>
    </citation>
    <scope>NUCLEOTIDE SEQUENCE [LARGE SCALE GENOMIC DNA]</scope>
    <source>
        <strain evidence="14">DSM 23256</strain>
    </source>
</reference>
<feature type="domain" description="Protein kinase" evidence="11">
    <location>
        <begin position="11"/>
        <end position="274"/>
    </location>
</feature>
<dbReference type="PROSITE" id="PS50011">
    <property type="entry name" value="PROTEIN_KINASE_DOM"/>
    <property type="match status" value="1"/>
</dbReference>
<keyword evidence="6 9" id="KW-0067">ATP-binding</keyword>
<evidence type="ECO:0000256" key="6">
    <source>
        <dbReference type="ARBA" id="ARBA00022840"/>
    </source>
</evidence>
<feature type="domain" description="PASTA" evidence="12">
    <location>
        <begin position="349"/>
        <end position="415"/>
    </location>
</feature>
<keyword evidence="10" id="KW-0812">Transmembrane</keyword>
<dbReference type="Pfam" id="PF00069">
    <property type="entry name" value="Pkinase"/>
    <property type="match status" value="1"/>
</dbReference>
<dbReference type="Gene3D" id="1.10.510.10">
    <property type="entry name" value="Transferase(Phosphotransferase) domain 1"/>
    <property type="match status" value="1"/>
</dbReference>
<dbReference type="GO" id="GO:0005524">
    <property type="term" value="F:ATP binding"/>
    <property type="evidence" value="ECO:0007669"/>
    <property type="project" value="UniProtKB-UniRule"/>
</dbReference>
<dbReference type="InterPro" id="IPR017441">
    <property type="entry name" value="Protein_kinase_ATP_BS"/>
</dbReference>
<keyword evidence="3" id="KW-0808">Transferase</keyword>
<dbReference type="Pfam" id="PF03793">
    <property type="entry name" value="PASTA"/>
    <property type="match status" value="3"/>
</dbReference>
<dbReference type="InterPro" id="IPR008271">
    <property type="entry name" value="Ser/Thr_kinase_AS"/>
</dbReference>
<dbReference type="Gene3D" id="3.30.10.20">
    <property type="match status" value="3"/>
</dbReference>
<evidence type="ECO:0000256" key="4">
    <source>
        <dbReference type="ARBA" id="ARBA00022741"/>
    </source>
</evidence>
<sequence>MLINRTLDNRYTILERIGGGGMADVYRAHDKLLDRSVAVKVLRSQFTNDEEFVTRFRREAQAAARLSHPNIVNIYDVGHDEDIYYIVMEYISGETLKDKILREAPLPVETAVRIALEIAEALEHAHQSGLIHCDIKPHNILMTRAGRVKVTDFGIARAVTSATMTQTGTIIGSVHYFSPEQAKGSVIGAKSDIYSLGVVLYEMLTGTVPFTGETPISVALKHLQEEPKPPREANPEIPPLLEAVVLKAMAKNADARFGDISEMIADLKLVQNYLRDDRTRRLSREDFPTQILPRIAAPEGNIQHQPEAEAKPLPAPSPAKSRGWIWALAALLIIAFAIGAFLAYGKFWSLNEVTVPNVVGKHIDSARNILTSQNLRVSVTESFSDKVPAGYVISQSPEAGAVVKEQRTINLVVSRGGEVTAVPDLRGLNRRDAELQIRNAGLVLGRIDEQFSADAAQDTVIAQNPRPPAQVTKGTAVDIVISKGAGPRRIVLPDFRGTPIGTVNTQLDSLKLKLGKVTEAASDKYPPGTITDQNPAPASEVVEGSSVDFVVAKSPATAVKRAVVQITVPEGPIRQAIQIVVTDANGRRVVYEAVHKPGERIEKTIEGVGQVRVQVYINGVLLQEQTL</sequence>
<dbReference type="InterPro" id="IPR011009">
    <property type="entry name" value="Kinase-like_dom_sf"/>
</dbReference>
<dbReference type="InterPro" id="IPR005543">
    <property type="entry name" value="PASTA_dom"/>
</dbReference>
<dbReference type="FunFam" id="3.30.200.20:FF:000035">
    <property type="entry name" value="Serine/threonine protein kinase Stk1"/>
    <property type="match status" value="1"/>
</dbReference>
<keyword evidence="4 9" id="KW-0547">Nucleotide-binding</keyword>
<protein>
    <recommendedName>
        <fullName evidence="1">non-specific serine/threonine protein kinase</fullName>
        <ecNumber evidence="1">2.7.11.1</ecNumber>
    </recommendedName>
</protein>
<dbReference type="SMART" id="SM00220">
    <property type="entry name" value="S_TKc"/>
    <property type="match status" value="1"/>
</dbReference>
<dbReference type="STRING" id="1123285.SAMN05660235_01479"/>
<evidence type="ECO:0000256" key="3">
    <source>
        <dbReference type="ARBA" id="ARBA00022679"/>
    </source>
</evidence>
<evidence type="ECO:0000259" key="12">
    <source>
        <dbReference type="PROSITE" id="PS51178"/>
    </source>
</evidence>
<dbReference type="CDD" id="cd14014">
    <property type="entry name" value="STKc_PknB_like"/>
    <property type="match status" value="1"/>
</dbReference>
<dbReference type="SMART" id="SM00740">
    <property type="entry name" value="PASTA"/>
    <property type="match status" value="3"/>
</dbReference>
<dbReference type="PANTHER" id="PTHR43289">
    <property type="entry name" value="MITOGEN-ACTIVATED PROTEIN KINASE KINASE KINASE 20-RELATED"/>
    <property type="match status" value="1"/>
</dbReference>
<keyword evidence="5 13" id="KW-0418">Kinase</keyword>
<evidence type="ECO:0000256" key="10">
    <source>
        <dbReference type="SAM" id="Phobius"/>
    </source>
</evidence>
<dbReference type="PROSITE" id="PS00108">
    <property type="entry name" value="PROTEIN_KINASE_ST"/>
    <property type="match status" value="1"/>
</dbReference>
<evidence type="ECO:0000313" key="13">
    <source>
        <dbReference type="EMBL" id="SDF40417.1"/>
    </source>
</evidence>
<comment type="catalytic activity">
    <reaction evidence="7">
        <text>L-threonyl-[protein] + ATP = O-phospho-L-threonyl-[protein] + ADP + H(+)</text>
        <dbReference type="Rhea" id="RHEA:46608"/>
        <dbReference type="Rhea" id="RHEA-COMP:11060"/>
        <dbReference type="Rhea" id="RHEA-COMP:11605"/>
        <dbReference type="ChEBI" id="CHEBI:15378"/>
        <dbReference type="ChEBI" id="CHEBI:30013"/>
        <dbReference type="ChEBI" id="CHEBI:30616"/>
        <dbReference type="ChEBI" id="CHEBI:61977"/>
        <dbReference type="ChEBI" id="CHEBI:456216"/>
        <dbReference type="EC" id="2.7.11.1"/>
    </reaction>
</comment>
<dbReference type="GO" id="GO:0004674">
    <property type="term" value="F:protein serine/threonine kinase activity"/>
    <property type="evidence" value="ECO:0007669"/>
    <property type="project" value="UniProtKB-KW"/>
</dbReference>
<feature type="binding site" evidence="9">
    <location>
        <position position="40"/>
    </location>
    <ligand>
        <name>ATP</name>
        <dbReference type="ChEBI" id="CHEBI:30616"/>
    </ligand>
</feature>
<dbReference type="EC" id="2.7.11.1" evidence="1"/>
<keyword evidence="10" id="KW-0472">Membrane</keyword>
<dbReference type="PANTHER" id="PTHR43289:SF34">
    <property type="entry name" value="SERINE_THREONINE-PROTEIN KINASE YBDM-RELATED"/>
    <property type="match status" value="1"/>
</dbReference>
<name>A0A1G7KT61_9FIRM</name>
<proteinExistence type="predicted"/>
<evidence type="ECO:0000256" key="8">
    <source>
        <dbReference type="ARBA" id="ARBA00048679"/>
    </source>
</evidence>
<keyword evidence="14" id="KW-1185">Reference proteome</keyword>
<dbReference type="FunFam" id="1.10.510.10:FF:000021">
    <property type="entry name" value="Serine/threonine protein kinase"/>
    <property type="match status" value="1"/>
</dbReference>
<evidence type="ECO:0000256" key="2">
    <source>
        <dbReference type="ARBA" id="ARBA00022527"/>
    </source>
</evidence>
<evidence type="ECO:0000256" key="9">
    <source>
        <dbReference type="PROSITE-ProRule" id="PRU10141"/>
    </source>
</evidence>
<dbReference type="CDD" id="cd06577">
    <property type="entry name" value="PASTA_pknB"/>
    <property type="match status" value="3"/>
</dbReference>
<dbReference type="InterPro" id="IPR000719">
    <property type="entry name" value="Prot_kinase_dom"/>
</dbReference>
<comment type="catalytic activity">
    <reaction evidence="8">
        <text>L-seryl-[protein] + ATP = O-phospho-L-seryl-[protein] + ADP + H(+)</text>
        <dbReference type="Rhea" id="RHEA:17989"/>
        <dbReference type="Rhea" id="RHEA-COMP:9863"/>
        <dbReference type="Rhea" id="RHEA-COMP:11604"/>
        <dbReference type="ChEBI" id="CHEBI:15378"/>
        <dbReference type="ChEBI" id="CHEBI:29999"/>
        <dbReference type="ChEBI" id="CHEBI:30616"/>
        <dbReference type="ChEBI" id="CHEBI:83421"/>
        <dbReference type="ChEBI" id="CHEBI:456216"/>
        <dbReference type="EC" id="2.7.11.1"/>
    </reaction>
</comment>
<evidence type="ECO:0000256" key="5">
    <source>
        <dbReference type="ARBA" id="ARBA00022777"/>
    </source>
</evidence>
<dbReference type="EMBL" id="FNBU01000009">
    <property type="protein sequence ID" value="SDF40417.1"/>
    <property type="molecule type" value="Genomic_DNA"/>
</dbReference>
<evidence type="ECO:0000313" key="14">
    <source>
        <dbReference type="Proteomes" id="UP000243333"/>
    </source>
</evidence>
<dbReference type="OrthoDB" id="9788659at2"/>
<dbReference type="AlphaFoldDB" id="A0A1G7KT61"/>
<evidence type="ECO:0000256" key="7">
    <source>
        <dbReference type="ARBA" id="ARBA00047899"/>
    </source>
</evidence>
<dbReference type="SUPFAM" id="SSF54184">
    <property type="entry name" value="Penicillin-binding protein 2x (pbp-2x), c-terminal domain"/>
    <property type="match status" value="1"/>
</dbReference>
<feature type="domain" description="PASTA" evidence="12">
    <location>
        <begin position="486"/>
        <end position="553"/>
    </location>
</feature>
<accession>A0A1G7KT61</accession>
<organism evidence="13 14">
    <name type="scientific">Sporolituus thermophilus DSM 23256</name>
    <dbReference type="NCBI Taxonomy" id="1123285"/>
    <lineage>
        <taxon>Bacteria</taxon>
        <taxon>Bacillati</taxon>
        <taxon>Bacillota</taxon>
        <taxon>Negativicutes</taxon>
        <taxon>Selenomonadales</taxon>
        <taxon>Sporomusaceae</taxon>
        <taxon>Sporolituus</taxon>
    </lineage>
</organism>
<dbReference type="Proteomes" id="UP000243333">
    <property type="component" value="Unassembled WGS sequence"/>
</dbReference>
<evidence type="ECO:0000256" key="1">
    <source>
        <dbReference type="ARBA" id="ARBA00012513"/>
    </source>
</evidence>
<dbReference type="PROSITE" id="PS00107">
    <property type="entry name" value="PROTEIN_KINASE_ATP"/>
    <property type="match status" value="1"/>
</dbReference>
<dbReference type="PROSITE" id="PS51178">
    <property type="entry name" value="PASTA"/>
    <property type="match status" value="3"/>
</dbReference>
<dbReference type="Gene3D" id="3.30.200.20">
    <property type="entry name" value="Phosphorylase Kinase, domain 1"/>
    <property type="match status" value="1"/>
</dbReference>
<evidence type="ECO:0000259" key="11">
    <source>
        <dbReference type="PROSITE" id="PS50011"/>
    </source>
</evidence>
<keyword evidence="2 13" id="KW-0723">Serine/threonine-protein kinase</keyword>
<dbReference type="SUPFAM" id="SSF56112">
    <property type="entry name" value="Protein kinase-like (PK-like)"/>
    <property type="match status" value="1"/>
</dbReference>
<keyword evidence="10" id="KW-1133">Transmembrane helix</keyword>
<feature type="transmembrane region" description="Helical" evidence="10">
    <location>
        <begin position="324"/>
        <end position="344"/>
    </location>
</feature>
<dbReference type="NCBIfam" id="NF033483">
    <property type="entry name" value="PknB_PASTA_kin"/>
    <property type="match status" value="1"/>
</dbReference>